<feature type="domain" description="GH64" evidence="1">
    <location>
        <begin position="51"/>
        <end position="444"/>
    </location>
</feature>
<dbReference type="AlphaFoldDB" id="A0A9P8UZ37"/>
<proteinExistence type="predicted"/>
<dbReference type="OrthoDB" id="10058186at2759"/>
<dbReference type="PROSITE" id="PS52006">
    <property type="entry name" value="GH64"/>
    <property type="match status" value="1"/>
</dbReference>
<dbReference type="InterPro" id="IPR037398">
    <property type="entry name" value="Glyco_hydro_64_fam"/>
</dbReference>
<evidence type="ECO:0000313" key="3">
    <source>
        <dbReference type="Proteomes" id="UP000758603"/>
    </source>
</evidence>
<gene>
    <name evidence="2" type="ORF">BKA67DRAFT_530836</name>
</gene>
<dbReference type="RefSeq" id="XP_045964881.1">
    <property type="nucleotide sequence ID" value="XM_046099296.1"/>
</dbReference>
<protein>
    <recommendedName>
        <fullName evidence="1">GH64 domain-containing protein</fullName>
    </recommendedName>
</protein>
<keyword evidence="3" id="KW-1185">Reference proteome</keyword>
<comment type="caution">
    <text evidence="2">The sequence shown here is derived from an EMBL/GenBank/DDBJ whole genome shotgun (WGS) entry which is preliminary data.</text>
</comment>
<dbReference type="InterPro" id="IPR032477">
    <property type="entry name" value="Glyco_hydro_64"/>
</dbReference>
<dbReference type="Pfam" id="PF16483">
    <property type="entry name" value="Glyco_hydro_64"/>
    <property type="match status" value="1"/>
</dbReference>
<accession>A0A9P8UZ37</accession>
<dbReference type="InterPro" id="IPR042517">
    <property type="entry name" value="Glyco_hydro_64_N_2"/>
</dbReference>
<reference evidence="2" key="1">
    <citation type="journal article" date="2021" name="Nat. Commun.">
        <title>Genetic determinants of endophytism in the Arabidopsis root mycobiome.</title>
        <authorList>
            <person name="Mesny F."/>
            <person name="Miyauchi S."/>
            <person name="Thiergart T."/>
            <person name="Pickel B."/>
            <person name="Atanasova L."/>
            <person name="Karlsson M."/>
            <person name="Huettel B."/>
            <person name="Barry K.W."/>
            <person name="Haridas S."/>
            <person name="Chen C."/>
            <person name="Bauer D."/>
            <person name="Andreopoulos W."/>
            <person name="Pangilinan J."/>
            <person name="LaButti K."/>
            <person name="Riley R."/>
            <person name="Lipzen A."/>
            <person name="Clum A."/>
            <person name="Drula E."/>
            <person name="Henrissat B."/>
            <person name="Kohler A."/>
            <person name="Grigoriev I.V."/>
            <person name="Martin F.M."/>
            <person name="Hacquard S."/>
        </authorList>
    </citation>
    <scope>NUCLEOTIDE SEQUENCE</scope>
    <source>
        <strain evidence="2">MPI-SDFR-AT-0073</strain>
    </source>
</reference>
<organism evidence="2 3">
    <name type="scientific">Truncatella angustata</name>
    <dbReference type="NCBI Taxonomy" id="152316"/>
    <lineage>
        <taxon>Eukaryota</taxon>
        <taxon>Fungi</taxon>
        <taxon>Dikarya</taxon>
        <taxon>Ascomycota</taxon>
        <taxon>Pezizomycotina</taxon>
        <taxon>Sordariomycetes</taxon>
        <taxon>Xylariomycetidae</taxon>
        <taxon>Amphisphaeriales</taxon>
        <taxon>Sporocadaceae</taxon>
        <taxon>Truncatella</taxon>
    </lineage>
</organism>
<dbReference type="PANTHER" id="PTHR38165:SF1">
    <property type="entry name" value="GLUCANASE B"/>
    <property type="match status" value="1"/>
</dbReference>
<dbReference type="Gene3D" id="2.60.110.10">
    <property type="entry name" value="Thaumatin"/>
    <property type="match status" value="1"/>
</dbReference>
<evidence type="ECO:0000259" key="1">
    <source>
        <dbReference type="PROSITE" id="PS52006"/>
    </source>
</evidence>
<sequence>MHLSVSTSVAVLAAYYSFPAFSLVHQSQQAAIAGDEILLGSSTHLESRDDKEKPPTLLVEIYNDRDHSINAYIAGKEPIHKTQIFLQADTQEYYNFTAQVTTQAMLDSTPFAIHIAPKQTTTVNLPDYLESGRIWLAEGDLHFKVNQDGSFAEPSGSDPSLPEYNLKWGFVELTHTKDATFVNLSFVDWVGLSIGMSLTSEKGTEEVKGLEGGALKKICEEMKQQSSAKDAGGRPEWGQMCVNAADGALVRVISPNIYSSLDRARNSMADFYTSDIDAMWTRYGKEDLVIHMQSEENGLALPTAGQGVSATCRVQGANMTCDRTAGAYSYGKPTTADIWGCDSGPFVVGPVDTAIPITMFHSRIIPRLCAMFTRGTHALTDGNTQPYTDITQYYKHPVCNHYSRIVHNHLDNLKGYAFAYDDVNPDGIDHNAAGVLFASFPEKFHIDVKRD</sequence>
<dbReference type="GeneID" id="70128188"/>
<name>A0A9P8UZ37_9PEZI</name>
<dbReference type="InterPro" id="IPR037176">
    <property type="entry name" value="Osmotin/thaumatin-like_sf"/>
</dbReference>
<dbReference type="EMBL" id="JAGPXC010000001">
    <property type="protein sequence ID" value="KAH6660750.1"/>
    <property type="molecule type" value="Genomic_DNA"/>
</dbReference>
<dbReference type="Proteomes" id="UP000758603">
    <property type="component" value="Unassembled WGS sequence"/>
</dbReference>
<dbReference type="PANTHER" id="PTHR38165">
    <property type="match status" value="1"/>
</dbReference>
<evidence type="ECO:0000313" key="2">
    <source>
        <dbReference type="EMBL" id="KAH6660750.1"/>
    </source>
</evidence>
<dbReference type="Gene3D" id="3.30.920.50">
    <property type="entry name" value="Beta-1,3-glucanase, C-terminal domain"/>
    <property type="match status" value="1"/>
</dbReference>